<feature type="binding site" evidence="7">
    <location>
        <position position="108"/>
    </location>
    <ligand>
        <name>S-adenosyl-L-methionine</name>
        <dbReference type="ChEBI" id="CHEBI:59789"/>
    </ligand>
</feature>
<feature type="binding site" evidence="7">
    <location>
        <position position="81"/>
    </location>
    <ligand>
        <name>S-adenosyl-L-methionine</name>
        <dbReference type="ChEBI" id="CHEBI:59789"/>
    </ligand>
</feature>
<dbReference type="InterPro" id="IPR055361">
    <property type="entry name" value="tRNA_methyltr_TrmB_bact"/>
</dbReference>
<keyword evidence="5 7" id="KW-0949">S-adenosyl-L-methionine</keyword>
<dbReference type="PANTHER" id="PTHR23417:SF14">
    <property type="entry name" value="PENTACOTRIPEPTIDE-REPEAT REGION OF PRORP DOMAIN-CONTAINING PROTEIN"/>
    <property type="match status" value="1"/>
</dbReference>
<comment type="function">
    <text evidence="2 7">Catalyzes the formation of N(7)-methylguanine at position 46 (m7G46) in tRNA.</text>
</comment>
<feature type="binding site" evidence="7">
    <location>
        <position position="56"/>
    </location>
    <ligand>
        <name>S-adenosyl-L-methionine</name>
        <dbReference type="ChEBI" id="CHEBI:59789"/>
    </ligand>
</feature>
<name>A0ABX8V132_9BACT</name>
<dbReference type="EMBL" id="CP075587">
    <property type="protein sequence ID" value="QYF48889.1"/>
    <property type="molecule type" value="Genomic_DNA"/>
</dbReference>
<dbReference type="Gene3D" id="3.40.50.150">
    <property type="entry name" value="Vaccinia Virus protein VP39"/>
    <property type="match status" value="1"/>
</dbReference>
<dbReference type="InterPro" id="IPR003358">
    <property type="entry name" value="tRNA_(Gua-N-7)_MeTrfase_Trmb"/>
</dbReference>
<feature type="binding site" evidence="7">
    <location>
        <position position="135"/>
    </location>
    <ligand>
        <name>substrate</name>
    </ligand>
</feature>
<evidence type="ECO:0000256" key="1">
    <source>
        <dbReference type="ARBA" id="ARBA00000142"/>
    </source>
</evidence>
<protein>
    <recommendedName>
        <fullName evidence="7">tRNA (guanine-N(7)-)-methyltransferase</fullName>
        <ecNumber evidence="7">2.1.1.33</ecNumber>
    </recommendedName>
    <alternativeName>
        <fullName evidence="7">tRNA (guanine(46)-N(7))-methyltransferase</fullName>
    </alternativeName>
    <alternativeName>
        <fullName evidence="7">tRNA(m7G46)-methyltransferase</fullName>
    </alternativeName>
</protein>
<dbReference type="PROSITE" id="PS51625">
    <property type="entry name" value="SAM_MT_TRMB"/>
    <property type="match status" value="1"/>
</dbReference>
<keyword evidence="3 7" id="KW-0489">Methyltransferase</keyword>
<organism evidence="8 9">
    <name type="scientific">Candidatus Rhabdochlamydia oedothoracis</name>
    <dbReference type="NCBI Taxonomy" id="2720720"/>
    <lineage>
        <taxon>Bacteria</taxon>
        <taxon>Pseudomonadati</taxon>
        <taxon>Chlamydiota</taxon>
        <taxon>Chlamydiia</taxon>
        <taxon>Parachlamydiales</taxon>
        <taxon>Candidatus Rhabdochlamydiaceae</taxon>
        <taxon>Candidatus Rhabdochlamydia</taxon>
    </lineage>
</organism>
<comment type="pathway">
    <text evidence="7">tRNA modification; N(7)-methylguanine-tRNA biosynthesis.</text>
</comment>
<dbReference type="HAMAP" id="MF_01057">
    <property type="entry name" value="tRNA_methyltr_TrmB"/>
    <property type="match status" value="1"/>
</dbReference>
<reference evidence="8 9" key="1">
    <citation type="journal article" date="2022" name="bioRxiv">
        <title>Ecology and evolution of chlamydial symbionts of arthropods.</title>
        <authorList>
            <person name="Halter T."/>
            <person name="Koestlbacher S."/>
            <person name="Collingro A."/>
            <person name="Sixt B.S."/>
            <person name="Toenshoff E.R."/>
            <person name="Hendrickx F."/>
            <person name="Kostanjsek R."/>
            <person name="Horn M."/>
        </authorList>
    </citation>
    <scope>NUCLEOTIDE SEQUENCE [LARGE SCALE GENOMIC DNA]</scope>
    <source>
        <strain evidence="8">W744xW776</strain>
    </source>
</reference>
<feature type="binding site" evidence="7">
    <location>
        <position position="167"/>
    </location>
    <ligand>
        <name>substrate</name>
    </ligand>
</feature>
<dbReference type="GO" id="GO:0008176">
    <property type="term" value="F:tRNA (guanine(46)-N7)-methyltransferase activity"/>
    <property type="evidence" value="ECO:0007669"/>
    <property type="project" value="UniProtKB-EC"/>
</dbReference>
<dbReference type="RefSeq" id="WP_215216354.1">
    <property type="nucleotide sequence ID" value="NZ_CP075587.1"/>
</dbReference>
<comment type="caution">
    <text evidence="7">Lacks conserved residue(s) required for the propagation of feature annotation.</text>
</comment>
<gene>
    <name evidence="7" type="primary">trmB</name>
    <name evidence="8" type="ORF">RHABOEDO_001127</name>
</gene>
<comment type="similarity">
    <text evidence="7">Belongs to the class I-like SAM-binding methyltransferase superfamily. TrmB family.</text>
</comment>
<sequence length="231" mass="27728">MKPKDLKFPFSWDERRPVIFENILFVPQYYMNHREWGFVNWYSPQVFKNQLPIHIEYCSGNGCWLIEKARNHPEINWIAVEKKFERVRKIWSKMRNLSLTNILIVCGEALTFTKNYVADVSFQKVYINFPDPWPKEKHARNRLVQEPFLIELSKKAKPQTETIVATDHLDYVQQIISAVSSSEKWDFSLKNPFYTNHWENYGSSYFEQLWRAKGKQVYYLPFLNKSKNAIF</sequence>
<keyword evidence="6 7" id="KW-0819">tRNA processing</keyword>
<keyword evidence="9" id="KW-1185">Reference proteome</keyword>
<evidence type="ECO:0000313" key="8">
    <source>
        <dbReference type="EMBL" id="QYF48889.1"/>
    </source>
</evidence>
<dbReference type="Pfam" id="PF02390">
    <property type="entry name" value="Methyltransf_4"/>
    <property type="match status" value="1"/>
</dbReference>
<comment type="catalytic activity">
    <reaction evidence="1 7">
        <text>guanosine(46) in tRNA + S-adenosyl-L-methionine = N(7)-methylguanosine(46) in tRNA + S-adenosyl-L-homocysteine</text>
        <dbReference type="Rhea" id="RHEA:42708"/>
        <dbReference type="Rhea" id="RHEA-COMP:10188"/>
        <dbReference type="Rhea" id="RHEA-COMP:10189"/>
        <dbReference type="ChEBI" id="CHEBI:57856"/>
        <dbReference type="ChEBI" id="CHEBI:59789"/>
        <dbReference type="ChEBI" id="CHEBI:74269"/>
        <dbReference type="ChEBI" id="CHEBI:74480"/>
        <dbReference type="EC" id="2.1.1.33"/>
    </reaction>
</comment>
<dbReference type="SUPFAM" id="SSF53335">
    <property type="entry name" value="S-adenosyl-L-methionine-dependent methyltransferases"/>
    <property type="match status" value="1"/>
</dbReference>
<evidence type="ECO:0000313" key="9">
    <source>
        <dbReference type="Proteomes" id="UP000826014"/>
    </source>
</evidence>
<evidence type="ECO:0000256" key="6">
    <source>
        <dbReference type="ARBA" id="ARBA00022694"/>
    </source>
</evidence>
<evidence type="ECO:0000256" key="5">
    <source>
        <dbReference type="ARBA" id="ARBA00022691"/>
    </source>
</evidence>
<feature type="binding site" evidence="7">
    <location>
        <position position="131"/>
    </location>
    <ligand>
        <name>S-adenosyl-L-methionine</name>
        <dbReference type="ChEBI" id="CHEBI:59789"/>
    </ligand>
</feature>
<evidence type="ECO:0000256" key="4">
    <source>
        <dbReference type="ARBA" id="ARBA00022679"/>
    </source>
</evidence>
<evidence type="ECO:0000256" key="3">
    <source>
        <dbReference type="ARBA" id="ARBA00022603"/>
    </source>
</evidence>
<dbReference type="PANTHER" id="PTHR23417">
    <property type="entry name" value="3-DEOXY-D-MANNO-OCTULOSONIC-ACID TRANSFERASE/TRNA GUANINE-N 7 - -METHYLTRANSFERASE"/>
    <property type="match status" value="1"/>
</dbReference>
<dbReference type="InterPro" id="IPR029063">
    <property type="entry name" value="SAM-dependent_MTases_sf"/>
</dbReference>
<accession>A0ABX8V132</accession>
<dbReference type="Proteomes" id="UP000826014">
    <property type="component" value="Chromosome"/>
</dbReference>
<keyword evidence="4 7" id="KW-0808">Transferase</keyword>
<proteinExistence type="inferred from homology"/>
<dbReference type="EC" id="2.1.1.33" evidence="7"/>
<evidence type="ECO:0000256" key="7">
    <source>
        <dbReference type="HAMAP-Rule" id="MF_01057"/>
    </source>
</evidence>
<evidence type="ECO:0000256" key="2">
    <source>
        <dbReference type="ARBA" id="ARBA00003015"/>
    </source>
</evidence>